<reference evidence="4" key="1">
    <citation type="submission" date="2022-03" db="EMBL/GenBank/DDBJ databases">
        <title>Streptomyces 7R015 and 7R016 isolated from Barleria lupulina in Thailand.</title>
        <authorList>
            <person name="Kanchanasin P."/>
            <person name="Phongsopitanun W."/>
            <person name="Tanasupawat S."/>
        </authorList>
    </citation>
    <scope>NUCLEOTIDE SEQUENCE</scope>
    <source>
        <strain evidence="4">7R015</strain>
    </source>
</reference>
<keyword evidence="1" id="KW-0349">Heme</keyword>
<dbReference type="InterPro" id="IPR016053">
    <property type="entry name" value="Haem_Oase-like"/>
</dbReference>
<name>A0ABS9YH54_9ACTN</name>
<dbReference type="PANTHER" id="PTHR10720">
    <property type="entry name" value="HEME OXYGENASE"/>
    <property type="match status" value="1"/>
</dbReference>
<evidence type="ECO:0000256" key="1">
    <source>
        <dbReference type="ARBA" id="ARBA00022617"/>
    </source>
</evidence>
<dbReference type="RefSeq" id="WP_242773284.1">
    <property type="nucleotide sequence ID" value="NZ_JALDAY010000012.1"/>
</dbReference>
<dbReference type="PANTHER" id="PTHR10720:SF0">
    <property type="entry name" value="HEME OXYGENASE"/>
    <property type="match status" value="1"/>
</dbReference>
<dbReference type="InterPro" id="IPR016084">
    <property type="entry name" value="Haem_Oase-like_multi-hlx"/>
</dbReference>
<evidence type="ECO:0000313" key="4">
    <source>
        <dbReference type="EMBL" id="MCI3276576.1"/>
    </source>
</evidence>
<dbReference type="Pfam" id="PF01126">
    <property type="entry name" value="Heme_oxygenase"/>
    <property type="match status" value="1"/>
</dbReference>
<dbReference type="Gene3D" id="1.20.910.10">
    <property type="entry name" value="Heme oxygenase-like"/>
    <property type="match status" value="1"/>
</dbReference>
<protein>
    <submittedName>
        <fullName evidence="4">Biliverdin-producing heme oxygenase</fullName>
    </submittedName>
</protein>
<proteinExistence type="predicted"/>
<gene>
    <name evidence="4" type="ORF">MQP27_36435</name>
</gene>
<sequence length="208" mass="22869">MTGTLTERLRSGLRGWHDALEATGFAMAMLAGTLPFERYVGQLTAYRPVLDALEEELSRTTCPAVASVWSPDLAKVPLIDRDLRYFAESGTAPSPGAAEEAQALVREIRRTAAAEPRELLGFLYVFEGSTLGARFLRRHVAEAYRLGERGGLDYYGSGDRERWASFTARMNEALAEPETQDRVLDAARRAYDHTARISLALSAGLSQG</sequence>
<organism evidence="4 5">
    <name type="scientific">Streptomyces cylindrosporus</name>
    <dbReference type="NCBI Taxonomy" id="2927583"/>
    <lineage>
        <taxon>Bacteria</taxon>
        <taxon>Bacillati</taxon>
        <taxon>Actinomycetota</taxon>
        <taxon>Actinomycetes</taxon>
        <taxon>Kitasatosporales</taxon>
        <taxon>Streptomycetaceae</taxon>
        <taxon>Streptomyces</taxon>
    </lineage>
</organism>
<keyword evidence="5" id="KW-1185">Reference proteome</keyword>
<dbReference type="SUPFAM" id="SSF48613">
    <property type="entry name" value="Heme oxygenase-like"/>
    <property type="match status" value="1"/>
</dbReference>
<dbReference type="Proteomes" id="UP001165269">
    <property type="component" value="Unassembled WGS sequence"/>
</dbReference>
<evidence type="ECO:0000256" key="3">
    <source>
        <dbReference type="ARBA" id="ARBA00023004"/>
    </source>
</evidence>
<keyword evidence="3" id="KW-0408">Iron</keyword>
<evidence type="ECO:0000256" key="2">
    <source>
        <dbReference type="ARBA" id="ARBA00022723"/>
    </source>
</evidence>
<dbReference type="EMBL" id="JALDAY010000012">
    <property type="protein sequence ID" value="MCI3276576.1"/>
    <property type="molecule type" value="Genomic_DNA"/>
</dbReference>
<keyword evidence="2" id="KW-0479">Metal-binding</keyword>
<dbReference type="CDD" id="cd19165">
    <property type="entry name" value="HemeO"/>
    <property type="match status" value="1"/>
</dbReference>
<comment type="caution">
    <text evidence="4">The sequence shown here is derived from an EMBL/GenBank/DDBJ whole genome shotgun (WGS) entry which is preliminary data.</text>
</comment>
<evidence type="ECO:0000313" key="5">
    <source>
        <dbReference type="Proteomes" id="UP001165269"/>
    </source>
</evidence>
<accession>A0ABS9YH54</accession>
<dbReference type="InterPro" id="IPR002051">
    <property type="entry name" value="Haem_Oase"/>
</dbReference>